<feature type="domain" description="HTH cro/C1-type" evidence="2">
    <location>
        <begin position="7"/>
        <end position="61"/>
    </location>
</feature>
<organism evidence="3 4">
    <name type="scientific">Methylovulum psychrotolerans</name>
    <dbReference type="NCBI Taxonomy" id="1704499"/>
    <lineage>
        <taxon>Bacteria</taxon>
        <taxon>Pseudomonadati</taxon>
        <taxon>Pseudomonadota</taxon>
        <taxon>Gammaproteobacteria</taxon>
        <taxon>Methylococcales</taxon>
        <taxon>Methylococcaceae</taxon>
        <taxon>Methylovulum</taxon>
    </lineage>
</organism>
<evidence type="ECO:0000256" key="1">
    <source>
        <dbReference type="SAM" id="Coils"/>
    </source>
</evidence>
<evidence type="ECO:0000313" key="3">
    <source>
        <dbReference type="EMBL" id="POZ51329.1"/>
    </source>
</evidence>
<dbReference type="SMART" id="SM00530">
    <property type="entry name" value="HTH_XRE"/>
    <property type="match status" value="1"/>
</dbReference>
<evidence type="ECO:0000259" key="2">
    <source>
        <dbReference type="PROSITE" id="PS50943"/>
    </source>
</evidence>
<feature type="coiled-coil region" evidence="1">
    <location>
        <begin position="100"/>
        <end position="127"/>
    </location>
</feature>
<evidence type="ECO:0000313" key="4">
    <source>
        <dbReference type="Proteomes" id="UP000237423"/>
    </source>
</evidence>
<proteinExistence type="predicted"/>
<gene>
    <name evidence="3" type="ORF">AADEFJLK_02777</name>
</gene>
<dbReference type="PROSITE" id="PS50943">
    <property type="entry name" value="HTH_CROC1"/>
    <property type="match status" value="1"/>
</dbReference>
<dbReference type="GO" id="GO:0003677">
    <property type="term" value="F:DNA binding"/>
    <property type="evidence" value="ECO:0007669"/>
    <property type="project" value="InterPro"/>
</dbReference>
<comment type="caution">
    <text evidence="3">The sequence shown here is derived from an EMBL/GenBank/DDBJ whole genome shotgun (WGS) entry which is preliminary data.</text>
</comment>
<sequence length="129" mass="14677">MNICTRLRQAIDDSGMNIREFSESTGVPYVTLQQYLAGKRSPATEALSKICIQTNININWLLTGQGEMHRAPQAANDAEKELSRRQAGMLELFNALDEKQQREILSVAEEKERLNRMEQELGEIRKKLG</sequence>
<dbReference type="InterPro" id="IPR001387">
    <property type="entry name" value="Cro/C1-type_HTH"/>
</dbReference>
<dbReference type="Pfam" id="PF01381">
    <property type="entry name" value="HTH_3"/>
    <property type="match status" value="1"/>
</dbReference>
<dbReference type="Gene3D" id="1.10.260.40">
    <property type="entry name" value="lambda repressor-like DNA-binding domains"/>
    <property type="match status" value="1"/>
</dbReference>
<dbReference type="SUPFAM" id="SSF47413">
    <property type="entry name" value="lambda repressor-like DNA-binding domains"/>
    <property type="match status" value="1"/>
</dbReference>
<dbReference type="EMBL" id="PGFZ01000006">
    <property type="protein sequence ID" value="POZ51329.1"/>
    <property type="molecule type" value="Genomic_DNA"/>
</dbReference>
<accession>A0A2S5CKI2</accession>
<dbReference type="CDD" id="cd00093">
    <property type="entry name" value="HTH_XRE"/>
    <property type="match status" value="1"/>
</dbReference>
<reference evidence="3 4" key="1">
    <citation type="submission" date="2017-11" db="EMBL/GenBank/DDBJ databases">
        <title>Draft Genome Sequence of Methylobacter psychrotolerans Sph1T, an Obligate Methanotroph from Low-Temperature Environments.</title>
        <authorList>
            <person name="Oshkin I.Y."/>
            <person name="Miroshnikov K."/>
            <person name="Belova S.E."/>
            <person name="Korzhenkov A."/>
            <person name="Toshchakov S.V."/>
            <person name="Dedysh S.N."/>
        </authorList>
    </citation>
    <scope>NUCLEOTIDE SEQUENCE [LARGE SCALE GENOMIC DNA]</scope>
    <source>
        <strain evidence="3 4">Sph1</strain>
    </source>
</reference>
<protein>
    <submittedName>
        <fullName evidence="3">Helix-turn-helix domain-containing protein</fullName>
    </submittedName>
</protein>
<dbReference type="AlphaFoldDB" id="A0A2S5CKI2"/>
<keyword evidence="1" id="KW-0175">Coiled coil</keyword>
<dbReference type="Proteomes" id="UP000237423">
    <property type="component" value="Unassembled WGS sequence"/>
</dbReference>
<dbReference type="InterPro" id="IPR010982">
    <property type="entry name" value="Lambda_DNA-bd_dom_sf"/>
</dbReference>
<name>A0A2S5CKI2_9GAMM</name>